<proteinExistence type="predicted"/>
<dbReference type="EMBL" id="BSXT01004527">
    <property type="protein sequence ID" value="GMF58137.1"/>
    <property type="molecule type" value="Genomic_DNA"/>
</dbReference>
<protein>
    <submittedName>
        <fullName evidence="2">Unnamed protein product</fullName>
    </submittedName>
</protein>
<dbReference type="Proteomes" id="UP001165121">
    <property type="component" value="Unassembled WGS sequence"/>
</dbReference>
<organism evidence="2 3">
    <name type="scientific">Phytophthora fragariaefolia</name>
    <dbReference type="NCBI Taxonomy" id="1490495"/>
    <lineage>
        <taxon>Eukaryota</taxon>
        <taxon>Sar</taxon>
        <taxon>Stramenopiles</taxon>
        <taxon>Oomycota</taxon>
        <taxon>Peronosporomycetes</taxon>
        <taxon>Peronosporales</taxon>
        <taxon>Peronosporaceae</taxon>
        <taxon>Phytophthora</taxon>
    </lineage>
</organism>
<feature type="compositionally biased region" description="Acidic residues" evidence="1">
    <location>
        <begin position="22"/>
        <end position="33"/>
    </location>
</feature>
<sequence length="142" mass="15407">MVATCAQTTFLSAAELGYEEQGYGDDEDDEDADAQCSESDHDLSDLLDDGDMDHLDDDDDDYPKLRVAQPPDEPQDEVGELSSVSAWSFDSDSQTSSTVKDTRRRSVSFGPLPLADLAEENAAMASPRPMALEELSDGEHDG</sequence>
<evidence type="ECO:0000256" key="1">
    <source>
        <dbReference type="SAM" id="MobiDB-lite"/>
    </source>
</evidence>
<feature type="compositionally biased region" description="Low complexity" evidence="1">
    <location>
        <begin position="82"/>
        <end position="93"/>
    </location>
</feature>
<name>A0A9W6YCB8_9STRA</name>
<feature type="region of interest" description="Disordered" evidence="1">
    <location>
        <begin position="17"/>
        <end position="142"/>
    </location>
</feature>
<comment type="caution">
    <text evidence="2">The sequence shown here is derived from an EMBL/GenBank/DDBJ whole genome shotgun (WGS) entry which is preliminary data.</text>
</comment>
<feature type="compositionally biased region" description="Acidic residues" evidence="1">
    <location>
        <begin position="45"/>
        <end position="61"/>
    </location>
</feature>
<accession>A0A9W6YCB8</accession>
<gene>
    <name evidence="2" type="ORF">Pfra01_002494600</name>
</gene>
<dbReference type="AlphaFoldDB" id="A0A9W6YCB8"/>
<keyword evidence="3" id="KW-1185">Reference proteome</keyword>
<dbReference type="OrthoDB" id="161647at2759"/>
<evidence type="ECO:0000313" key="2">
    <source>
        <dbReference type="EMBL" id="GMF58137.1"/>
    </source>
</evidence>
<evidence type="ECO:0000313" key="3">
    <source>
        <dbReference type="Proteomes" id="UP001165121"/>
    </source>
</evidence>
<reference evidence="2" key="1">
    <citation type="submission" date="2023-04" db="EMBL/GenBank/DDBJ databases">
        <title>Phytophthora fragariaefolia NBRC 109709.</title>
        <authorList>
            <person name="Ichikawa N."/>
            <person name="Sato H."/>
            <person name="Tonouchi N."/>
        </authorList>
    </citation>
    <scope>NUCLEOTIDE SEQUENCE</scope>
    <source>
        <strain evidence="2">NBRC 109709</strain>
    </source>
</reference>